<dbReference type="AlphaFoldDB" id="A0A5B0KKU9"/>
<accession>A0A5B0KKU9</accession>
<comment type="caution">
    <text evidence="1">The sequence shown here is derived from an EMBL/GenBank/DDBJ whole genome shotgun (WGS) entry which is preliminary data.</text>
</comment>
<dbReference type="Proteomes" id="UP000325333">
    <property type="component" value="Unassembled WGS sequence"/>
</dbReference>
<evidence type="ECO:0000313" key="2">
    <source>
        <dbReference type="Proteomes" id="UP000325333"/>
    </source>
</evidence>
<reference evidence="1 2" key="1">
    <citation type="submission" date="2019-07" db="EMBL/GenBank/DDBJ databases">
        <title>Genome sequencing of the stress-tolerant strain Azospirillum brasilense Az19.</title>
        <authorList>
            <person name="Maroniche G.A."/>
            <person name="Garcia J.E."/>
            <person name="Pagnussat L."/>
            <person name="Amenta M."/>
            <person name="Creus C.M."/>
        </authorList>
    </citation>
    <scope>NUCLEOTIDE SEQUENCE [LARGE SCALE GENOMIC DNA]</scope>
    <source>
        <strain evidence="1 2">Az19</strain>
    </source>
</reference>
<proteinExistence type="predicted"/>
<organism evidence="1 2">
    <name type="scientific">Azospirillum argentinense</name>
    <dbReference type="NCBI Taxonomy" id="2970906"/>
    <lineage>
        <taxon>Bacteria</taxon>
        <taxon>Pseudomonadati</taxon>
        <taxon>Pseudomonadota</taxon>
        <taxon>Alphaproteobacteria</taxon>
        <taxon>Rhodospirillales</taxon>
        <taxon>Azospirillaceae</taxon>
        <taxon>Azospirillum</taxon>
    </lineage>
</organism>
<protein>
    <submittedName>
        <fullName evidence="1">Uncharacterized protein</fullName>
    </submittedName>
</protein>
<evidence type="ECO:0000313" key="1">
    <source>
        <dbReference type="EMBL" id="KAA1052471.1"/>
    </source>
</evidence>
<sequence length="55" mass="6413">MDMQSVPEIKDNVRNATDYALTLIQEYRVRTHKEPFPKGIVVIHVWTTASVQEEK</sequence>
<name>A0A5B0KKU9_9PROT</name>
<dbReference type="EMBL" id="VEWN01000027">
    <property type="protein sequence ID" value="KAA1052471.1"/>
    <property type="molecule type" value="Genomic_DNA"/>
</dbReference>
<gene>
    <name evidence="1" type="ORF">FH063_004248</name>
</gene>